<evidence type="ECO:0000313" key="2">
    <source>
        <dbReference type="Ensembl" id="ENSOGAP00000019238.1"/>
    </source>
</evidence>
<keyword evidence="3" id="KW-1185">Reference proteome</keyword>
<feature type="region of interest" description="Disordered" evidence="1">
    <location>
        <begin position="99"/>
        <end position="513"/>
    </location>
</feature>
<dbReference type="STRING" id="30611.ENSOGAP00000019238"/>
<evidence type="ECO:0008006" key="4">
    <source>
        <dbReference type="Google" id="ProtNLM"/>
    </source>
</evidence>
<feature type="region of interest" description="Disordered" evidence="1">
    <location>
        <begin position="1"/>
        <end position="74"/>
    </location>
</feature>
<feature type="compositionally biased region" description="Low complexity" evidence="1">
    <location>
        <begin position="323"/>
        <end position="355"/>
    </location>
</feature>
<dbReference type="HOGENOM" id="CLU_028741_0_0_1"/>
<dbReference type="InterPro" id="IPR052882">
    <property type="entry name" value="EZH_Inhibitor"/>
</dbReference>
<feature type="compositionally biased region" description="Polar residues" evidence="1">
    <location>
        <begin position="189"/>
        <end position="198"/>
    </location>
</feature>
<dbReference type="EMBL" id="AAQR03182055">
    <property type="status" value="NOT_ANNOTATED_CDS"/>
    <property type="molecule type" value="Genomic_DNA"/>
</dbReference>
<dbReference type="AlphaFoldDB" id="H0XSZ6"/>
<reference evidence="3" key="1">
    <citation type="submission" date="2011-03" db="EMBL/GenBank/DDBJ databases">
        <title>Version 3 of the genome sequence of Otolemur garnettii (Bushbaby).</title>
        <authorList>
            <consortium name="The Broad Institute Genome Sequencing Platform"/>
            <person name="Di Palma F."/>
            <person name="Johnson J."/>
            <person name="Lander E.S."/>
            <person name="Lindblad-Toh K."/>
            <person name="Jaffe D.B."/>
            <person name="Gnerre S."/>
            <person name="MacCallum I."/>
            <person name="Przybylski D."/>
            <person name="Ribeiro F.J."/>
            <person name="Burton J.N."/>
            <person name="Walker B.J."/>
            <person name="Sharpe T."/>
            <person name="Hall G."/>
        </authorList>
    </citation>
    <scope>NUCLEOTIDE SEQUENCE [LARGE SCALE GENOMIC DNA]</scope>
</reference>
<feature type="compositionally biased region" description="Low complexity" evidence="1">
    <location>
        <begin position="424"/>
        <end position="464"/>
    </location>
</feature>
<dbReference type="Proteomes" id="UP000005225">
    <property type="component" value="Unassembled WGS sequence"/>
</dbReference>
<dbReference type="InParanoid" id="H0XSZ6"/>
<feature type="compositionally biased region" description="Low complexity" evidence="1">
    <location>
        <begin position="386"/>
        <end position="410"/>
    </location>
</feature>
<dbReference type="GeneTree" id="ENSGT00390000008621"/>
<proteinExistence type="predicted"/>
<dbReference type="Ensembl" id="ENSOGAT00000032859.1">
    <property type="protein sequence ID" value="ENSOGAP00000019238.1"/>
    <property type="gene ID" value="ENSOGAG00000028811.1"/>
</dbReference>
<feature type="compositionally biased region" description="Low complexity" evidence="1">
    <location>
        <begin position="166"/>
        <end position="184"/>
    </location>
</feature>
<dbReference type="FunCoup" id="H0XSZ6">
    <property type="interactions" value="5"/>
</dbReference>
<sequence>MATQSHMEQKAEQKPNQQPQRCEVSIGLENQATFASGDGPLLGYRESASGVPASSSDAFPSGNSALSSSTAGSTAATVAMFGTHEALRPFAAVCVEGTRGSDLQGSRSPHAELKSVMSETGGLATAGPPLKGTGQPRGPPKSQRNSRASPGQGIWVLEGPPEVLRPQSSEVSPSTSSGSQPGGSRHSRASTWSPTSRSGPALRSHASEPSPNGRRPGSAALPVPAVRKRACGPGPAIRRAERGRAPAPGRAERGRAVAPSRAERRRAPAPGRAERGRAPAPGPAERGRAPKPGSAERGRAPARGRAPRGRAPAPGPAERRRAPAPGQALRSRATSSGPASRSRASKPSSARQSRAGSTKRGPTRLSRHTLPGPADGNPPPPGFALESHVFNGSSSSSDSEVESVSSQHSWHAVRMRASSPSPPGRFFFPLPVQCDESSSSSSSSSSFPSSPSSSSSSSFSSSSPKVFGLSSISTPSPDSLRRALMPEFEAQNPPPGEQVEVESTPHPHTPPVL</sequence>
<protein>
    <recommendedName>
        <fullName evidence="4">EZH inhibitory protein</fullName>
    </recommendedName>
</protein>
<dbReference type="PANTHER" id="PTHR22467:SF1">
    <property type="entry name" value="EZH INHIBITORY PROTEIN"/>
    <property type="match status" value="1"/>
</dbReference>
<feature type="compositionally biased region" description="Polar residues" evidence="1">
    <location>
        <begin position="52"/>
        <end position="63"/>
    </location>
</feature>
<name>H0XSZ6_OTOGA</name>
<dbReference type="eggNOG" id="ENOG502SFSJ">
    <property type="taxonomic scope" value="Eukaryota"/>
</dbReference>
<evidence type="ECO:0000256" key="1">
    <source>
        <dbReference type="SAM" id="MobiDB-lite"/>
    </source>
</evidence>
<evidence type="ECO:0000313" key="3">
    <source>
        <dbReference type="Proteomes" id="UP000005225"/>
    </source>
</evidence>
<accession>H0XSZ6</accession>
<dbReference type="PANTHER" id="PTHR22467">
    <property type="entry name" value="EZH INHIBITORY PROTEIN-RELATED"/>
    <property type="match status" value="1"/>
</dbReference>
<feature type="compositionally biased region" description="Low complexity" evidence="1">
    <location>
        <begin position="64"/>
        <end position="74"/>
    </location>
</feature>
<reference evidence="2" key="2">
    <citation type="submission" date="2025-08" db="UniProtKB">
        <authorList>
            <consortium name="Ensembl"/>
        </authorList>
    </citation>
    <scope>IDENTIFICATION</scope>
</reference>
<feature type="compositionally biased region" description="Basic and acidic residues" evidence="1">
    <location>
        <begin position="238"/>
        <end position="277"/>
    </location>
</feature>
<organism evidence="2 3">
    <name type="scientific">Otolemur garnettii</name>
    <name type="common">Small-eared galago</name>
    <name type="synonym">Garnett's greater bushbaby</name>
    <dbReference type="NCBI Taxonomy" id="30611"/>
    <lineage>
        <taxon>Eukaryota</taxon>
        <taxon>Metazoa</taxon>
        <taxon>Chordata</taxon>
        <taxon>Craniata</taxon>
        <taxon>Vertebrata</taxon>
        <taxon>Euteleostomi</taxon>
        <taxon>Mammalia</taxon>
        <taxon>Eutheria</taxon>
        <taxon>Euarchontoglires</taxon>
        <taxon>Primates</taxon>
        <taxon>Strepsirrhini</taxon>
        <taxon>Lorisiformes</taxon>
        <taxon>Galagidae</taxon>
        <taxon>Otolemur</taxon>
    </lineage>
</organism>
<reference evidence="2" key="3">
    <citation type="submission" date="2025-09" db="UniProtKB">
        <authorList>
            <consortium name="Ensembl"/>
        </authorList>
    </citation>
    <scope>IDENTIFICATION</scope>
</reference>
<dbReference type="GO" id="GO:0005634">
    <property type="term" value="C:nucleus"/>
    <property type="evidence" value="ECO:0007669"/>
    <property type="project" value="TreeGrafter"/>
</dbReference>
<dbReference type="OMA" id="TRETENP"/>